<gene>
    <name evidence="1" type="ORF">EDC36_104187</name>
    <name evidence="2" type="ORF">Tigna_01942</name>
</gene>
<dbReference type="InterPro" id="IPR005564">
    <property type="entry name" value="Major_capsid_GpE"/>
</dbReference>
<reference evidence="1 3" key="1">
    <citation type="submission" date="2019-03" db="EMBL/GenBank/DDBJ databases">
        <title>Genomic Encyclopedia of Type Strains, Phase IV (KMG-IV): sequencing the most valuable type-strain genomes for metagenomic binning, comparative biology and taxonomic classification.</title>
        <authorList>
            <person name="Goeker M."/>
        </authorList>
    </citation>
    <scope>NUCLEOTIDE SEQUENCE [LARGE SCALE GENOMIC DNA]</scope>
    <source>
        <strain evidence="1 3">DSM 12034</strain>
    </source>
</reference>
<sequence length="337" mass="36738">MTVVVNPFVGQGFTLAEMTEAIQLLPAPKGRIGELGLFRPEPIAQRNVILESVEGELRLLPAVTPGAPATVAGRDSRKLRSFVVPHIPHDDVLLPEEVQGIRAFGKQEADPVAQVLTRKLARMRAKHAQTLEYMRAKALSGVLKDGAGNTLYDWHAEFGIDKASVDFKLGDASGDVMKAAIQVARHIEEHLSGETMSGIYALVSPEFFDRLIAHKSVKEAYAFYAATNPLRDDVRRGFRFGPIVFEEYAGAATLANGQTDRFIAQGEGIAFPLGTSNTFATYFAPANLLETVNTLGEELYARQVPRADGRGIDILTESNPLPIVKRPALTVRLFSSN</sequence>
<dbReference type="EMBL" id="SMAH01000004">
    <property type="protein sequence ID" value="TCS98763.1"/>
    <property type="molecule type" value="Genomic_DNA"/>
</dbReference>
<dbReference type="OrthoDB" id="6388191at2"/>
<evidence type="ECO:0000313" key="1">
    <source>
        <dbReference type="EMBL" id="TCS98763.1"/>
    </source>
</evidence>
<protein>
    <submittedName>
        <fullName evidence="1 2">Major capsid protein E</fullName>
    </submittedName>
</protein>
<dbReference type="Gene3D" id="3.15.30.10">
    <property type="entry name" value="putative capsid protein of prophage domain like"/>
    <property type="match status" value="1"/>
</dbReference>
<dbReference type="Pfam" id="PF03864">
    <property type="entry name" value="Phage_cap_E"/>
    <property type="match status" value="1"/>
</dbReference>
<dbReference type="RefSeq" id="WP_132962082.1">
    <property type="nucleotide sequence ID" value="NZ_SMAH01000004.1"/>
</dbReference>
<evidence type="ECO:0000313" key="3">
    <source>
        <dbReference type="Proteomes" id="UP000295536"/>
    </source>
</evidence>
<dbReference type="EMBL" id="VJNC01000013">
    <property type="protein sequence ID" value="TSE20311.1"/>
    <property type="molecule type" value="Genomic_DNA"/>
</dbReference>
<evidence type="ECO:0000313" key="4">
    <source>
        <dbReference type="Proteomes" id="UP000315577"/>
    </source>
</evidence>
<organism evidence="1 3">
    <name type="scientific">Tepidimonas ignava</name>
    <dbReference type="NCBI Taxonomy" id="114249"/>
    <lineage>
        <taxon>Bacteria</taxon>
        <taxon>Pseudomonadati</taxon>
        <taxon>Pseudomonadota</taxon>
        <taxon>Betaproteobacteria</taxon>
        <taxon>Burkholderiales</taxon>
        <taxon>Tepidimonas</taxon>
    </lineage>
</organism>
<dbReference type="Proteomes" id="UP000315577">
    <property type="component" value="Unassembled WGS sequence"/>
</dbReference>
<proteinExistence type="predicted"/>
<reference evidence="2 4" key="2">
    <citation type="submission" date="2019-07" db="EMBL/GenBank/DDBJ databases">
        <title>Tepidimonas ignava SPS-1037 draft genome.</title>
        <authorList>
            <person name="Da Costa M.S."/>
            <person name="Froufe H.J.C."/>
            <person name="Egas C."/>
            <person name="Albuquerque L."/>
        </authorList>
    </citation>
    <scope>NUCLEOTIDE SEQUENCE [LARGE SCALE GENOMIC DNA]</scope>
    <source>
        <strain evidence="2 4">SPS-1037</strain>
    </source>
</reference>
<dbReference type="AlphaFoldDB" id="A0A4R3LFA9"/>
<dbReference type="Proteomes" id="UP000295536">
    <property type="component" value="Unassembled WGS sequence"/>
</dbReference>
<keyword evidence="4" id="KW-1185">Reference proteome</keyword>
<accession>A0A4R3LFA9</accession>
<comment type="caution">
    <text evidence="1">The sequence shown here is derived from an EMBL/GenBank/DDBJ whole genome shotgun (WGS) entry which is preliminary data.</text>
</comment>
<name>A0A4R3LFA9_9BURK</name>
<evidence type="ECO:0000313" key="2">
    <source>
        <dbReference type="EMBL" id="TSE20311.1"/>
    </source>
</evidence>